<feature type="non-terminal residue" evidence="1">
    <location>
        <position position="1"/>
    </location>
</feature>
<evidence type="ECO:0000313" key="1">
    <source>
        <dbReference type="EMBL" id="GAH69703.1"/>
    </source>
</evidence>
<accession>X1JIY7</accession>
<organism evidence="1">
    <name type="scientific">marine sediment metagenome</name>
    <dbReference type="NCBI Taxonomy" id="412755"/>
    <lineage>
        <taxon>unclassified sequences</taxon>
        <taxon>metagenomes</taxon>
        <taxon>ecological metagenomes</taxon>
    </lineage>
</organism>
<reference evidence="1" key="1">
    <citation type="journal article" date="2014" name="Front. Microbiol.">
        <title>High frequency of phylogenetically diverse reductive dehalogenase-homologous genes in deep subseafloor sedimentary metagenomes.</title>
        <authorList>
            <person name="Kawai M."/>
            <person name="Futagami T."/>
            <person name="Toyoda A."/>
            <person name="Takaki Y."/>
            <person name="Nishi S."/>
            <person name="Hori S."/>
            <person name="Arai W."/>
            <person name="Tsubouchi T."/>
            <person name="Morono Y."/>
            <person name="Uchiyama I."/>
            <person name="Ito T."/>
            <person name="Fujiyama A."/>
            <person name="Inagaki F."/>
            <person name="Takami H."/>
        </authorList>
    </citation>
    <scope>NUCLEOTIDE SEQUENCE</scope>
    <source>
        <strain evidence="1">Expedition CK06-06</strain>
    </source>
</reference>
<comment type="caution">
    <text evidence="1">The sequence shown here is derived from an EMBL/GenBank/DDBJ whole genome shotgun (WGS) entry which is preliminary data.</text>
</comment>
<proteinExistence type="predicted"/>
<gene>
    <name evidence="1" type="ORF">S03H2_43356</name>
</gene>
<protein>
    <submittedName>
        <fullName evidence="1">Uncharacterized protein</fullName>
    </submittedName>
</protein>
<feature type="non-terminal residue" evidence="1">
    <location>
        <position position="270"/>
    </location>
</feature>
<dbReference type="AlphaFoldDB" id="X1JIY7"/>
<dbReference type="EMBL" id="BARU01027040">
    <property type="protein sequence ID" value="GAH69703.1"/>
    <property type="molecule type" value="Genomic_DNA"/>
</dbReference>
<name>X1JIY7_9ZZZZ</name>
<sequence>DLEEAGFKVKDVSKWLNEKVEIGRFEFTRGERIALYRHSLNEDNKASILGGGFGLRHSDTPNRSIKITENQLNEIIESMTPDERAFAGKSIDNLFEAQGKALDKVFYEKNGYPMPAEENYYPKDTMPLARGVDFEKESFLEVNKGKWTRISLQKGMLEKRRRVIIPLYVNSIAYDINKSVINAAAYVGLEIPLNNASKLLYHPDFRTELSERYGEITWQEIEKGLRDIGGEWQSYTTVEKMFLKLKSKFATAALGLNPFVMLKQPLSYAL</sequence>